<dbReference type="Proteomes" id="UP001642540">
    <property type="component" value="Unassembled WGS sequence"/>
</dbReference>
<dbReference type="EMBL" id="CAXLJM020000033">
    <property type="protein sequence ID" value="CAL8101711.1"/>
    <property type="molecule type" value="Genomic_DNA"/>
</dbReference>
<keyword evidence="3" id="KW-1185">Reference proteome</keyword>
<evidence type="ECO:0000259" key="1">
    <source>
        <dbReference type="Pfam" id="PF25536"/>
    </source>
</evidence>
<dbReference type="PANTHER" id="PTHR38566:SF1">
    <property type="entry name" value="CHROMOSOME UNDETERMINED SCAFFOLD_18, WHOLE GENOME SHOTGUN SEQUENCE"/>
    <property type="match status" value="1"/>
</dbReference>
<evidence type="ECO:0000313" key="2">
    <source>
        <dbReference type="EMBL" id="CAL8101711.1"/>
    </source>
</evidence>
<reference evidence="2 3" key="1">
    <citation type="submission" date="2024-08" db="EMBL/GenBank/DDBJ databases">
        <authorList>
            <person name="Cucini C."/>
            <person name="Frati F."/>
        </authorList>
    </citation>
    <scope>NUCLEOTIDE SEQUENCE [LARGE SCALE GENOMIC DNA]</scope>
</reference>
<dbReference type="PANTHER" id="PTHR38566">
    <property type="entry name" value="RNA_LIG_T4_1 DOMAIN-CONTAINING PROTEIN"/>
    <property type="match status" value="1"/>
</dbReference>
<organism evidence="2 3">
    <name type="scientific">Orchesella dallaii</name>
    <dbReference type="NCBI Taxonomy" id="48710"/>
    <lineage>
        <taxon>Eukaryota</taxon>
        <taxon>Metazoa</taxon>
        <taxon>Ecdysozoa</taxon>
        <taxon>Arthropoda</taxon>
        <taxon>Hexapoda</taxon>
        <taxon>Collembola</taxon>
        <taxon>Entomobryomorpha</taxon>
        <taxon>Entomobryoidea</taxon>
        <taxon>Orchesellidae</taxon>
        <taxon>Orchesellinae</taxon>
        <taxon>Orchesella</taxon>
    </lineage>
</organism>
<dbReference type="Pfam" id="PF25536">
    <property type="entry name" value="DUF7920"/>
    <property type="match status" value="1"/>
</dbReference>
<feature type="domain" description="DUF7920" evidence="1">
    <location>
        <begin position="155"/>
        <end position="372"/>
    </location>
</feature>
<name>A0ABP1QHZ4_9HEXA</name>
<dbReference type="InterPro" id="IPR057680">
    <property type="entry name" value="DUF7920"/>
</dbReference>
<accession>A0ABP1QHZ4</accession>
<gene>
    <name evidence="2" type="ORF">ODALV1_LOCUS10928</name>
</gene>
<comment type="caution">
    <text evidence="2">The sequence shown here is derived from an EMBL/GenBank/DDBJ whole genome shotgun (WGS) entry which is preliminary data.</text>
</comment>
<protein>
    <recommendedName>
        <fullName evidence="1">DUF7920 domain-containing protein</fullName>
    </recommendedName>
</protein>
<proteinExistence type="predicted"/>
<evidence type="ECO:0000313" key="3">
    <source>
        <dbReference type="Proteomes" id="UP001642540"/>
    </source>
</evidence>
<sequence>MEKLGESESKAKMVAKIEELALNETPEETKMEDSEAVKRWVNWCRSHAHLKCVECDVPQGILPKNYRGVLIDVKVGGKKRIPDDKIYLAHADLRAKVARGNCVLELNKIEKGVIVSTKYLFLVFALKKFSGGMGDEDDAPCSQSSWEPYFLKPLSAARKIVSTEKANGEAAHISSRKLIGQDYLCIGSKNVHMLVRNRDDISKYTDTRFQFAQRVANSFFQTVMENTNISEDSKSAFISFIQQKRFTCVCEMVQPEYQHVVNLSHLKHPELRFICWTTPDLEGDFCSRDTLCAMPIDEAIEQARNFGLSTVIYDTILCDGGEEDTKIKIEEYMNKVRRDYGHEGKVIYFLDGENYTIGLIKKKTAWYILLRALREKVAAFSRPHESSSLNERSNKIAKRIKEIQTWLEFSNEFAEGWTKISIAFSKWINFKSRNNHDVRSTFPILFDEFLSVNQESKNIYESLKGTF</sequence>